<dbReference type="PRINTS" id="PR00032">
    <property type="entry name" value="HTHARAC"/>
</dbReference>
<reference evidence="5" key="1">
    <citation type="submission" date="2023-07" db="EMBL/GenBank/DDBJ databases">
        <title>Two novel species in the genus Flavivirga.</title>
        <authorList>
            <person name="Kwon K."/>
        </authorList>
    </citation>
    <scope>NUCLEOTIDE SEQUENCE</scope>
    <source>
        <strain evidence="5">KACC 14158</strain>
    </source>
</reference>
<dbReference type="InterPro" id="IPR020449">
    <property type="entry name" value="Tscrpt_reg_AraC-type_HTH"/>
</dbReference>
<dbReference type="Pfam" id="PF12833">
    <property type="entry name" value="HTH_18"/>
    <property type="match status" value="1"/>
</dbReference>
<dbReference type="Proteomes" id="UP001176806">
    <property type="component" value="Unassembled WGS sequence"/>
</dbReference>
<dbReference type="PROSITE" id="PS00041">
    <property type="entry name" value="HTH_ARAC_FAMILY_1"/>
    <property type="match status" value="1"/>
</dbReference>
<dbReference type="EMBL" id="JAUOEL010000003">
    <property type="protein sequence ID" value="MDO5974769.1"/>
    <property type="molecule type" value="Genomic_DNA"/>
</dbReference>
<feature type="domain" description="HTH araC/xylS-type" evidence="4">
    <location>
        <begin position="44"/>
        <end position="141"/>
    </location>
</feature>
<dbReference type="PANTHER" id="PTHR43280">
    <property type="entry name" value="ARAC-FAMILY TRANSCRIPTIONAL REGULATOR"/>
    <property type="match status" value="1"/>
</dbReference>
<sequence>MLKTPNKPYTNTLAVMNKMTFYQKEINRIKGICYSNDRQIQTVIGMRNYIENNFDKELNLDLLSHIRFTSKFHLLRLFKKYYGQTPRQYLIDKRITKSKIYLRMGMSVSETCYSVGFESPSSFSTLFKKKIGKTPTDFQKEQFSQSQSKVNS</sequence>
<dbReference type="PANTHER" id="PTHR43280:SF2">
    <property type="entry name" value="HTH-TYPE TRANSCRIPTIONAL REGULATOR EXSA"/>
    <property type="match status" value="1"/>
</dbReference>
<dbReference type="PROSITE" id="PS01124">
    <property type="entry name" value="HTH_ARAC_FAMILY_2"/>
    <property type="match status" value="1"/>
</dbReference>
<organism evidence="5 6">
    <name type="scientific">Flavivirga jejuensis</name>
    <dbReference type="NCBI Taxonomy" id="870487"/>
    <lineage>
        <taxon>Bacteria</taxon>
        <taxon>Pseudomonadati</taxon>
        <taxon>Bacteroidota</taxon>
        <taxon>Flavobacteriia</taxon>
        <taxon>Flavobacteriales</taxon>
        <taxon>Flavobacteriaceae</taxon>
        <taxon>Flavivirga</taxon>
    </lineage>
</organism>
<dbReference type="Gene3D" id="1.10.10.60">
    <property type="entry name" value="Homeodomain-like"/>
    <property type="match status" value="2"/>
</dbReference>
<accession>A0ABT8WP64</accession>
<evidence type="ECO:0000259" key="4">
    <source>
        <dbReference type="PROSITE" id="PS01124"/>
    </source>
</evidence>
<keyword evidence="6" id="KW-1185">Reference proteome</keyword>
<evidence type="ECO:0000256" key="3">
    <source>
        <dbReference type="ARBA" id="ARBA00023163"/>
    </source>
</evidence>
<keyword evidence="2" id="KW-0238">DNA-binding</keyword>
<proteinExistence type="predicted"/>
<evidence type="ECO:0000313" key="5">
    <source>
        <dbReference type="EMBL" id="MDO5974769.1"/>
    </source>
</evidence>
<evidence type="ECO:0000256" key="2">
    <source>
        <dbReference type="ARBA" id="ARBA00023125"/>
    </source>
</evidence>
<gene>
    <name evidence="5" type="ORF">Q4Q40_11290</name>
</gene>
<dbReference type="SMART" id="SM00342">
    <property type="entry name" value="HTH_ARAC"/>
    <property type="match status" value="1"/>
</dbReference>
<name>A0ABT8WP64_9FLAO</name>
<dbReference type="InterPro" id="IPR009057">
    <property type="entry name" value="Homeodomain-like_sf"/>
</dbReference>
<evidence type="ECO:0000313" key="6">
    <source>
        <dbReference type="Proteomes" id="UP001176806"/>
    </source>
</evidence>
<dbReference type="SUPFAM" id="SSF46689">
    <property type="entry name" value="Homeodomain-like"/>
    <property type="match status" value="2"/>
</dbReference>
<comment type="caution">
    <text evidence="5">The sequence shown here is derived from an EMBL/GenBank/DDBJ whole genome shotgun (WGS) entry which is preliminary data.</text>
</comment>
<dbReference type="InterPro" id="IPR018060">
    <property type="entry name" value="HTH_AraC"/>
</dbReference>
<dbReference type="InterPro" id="IPR018062">
    <property type="entry name" value="HTH_AraC-typ_CS"/>
</dbReference>
<protein>
    <submittedName>
        <fullName evidence="5">AraC family transcriptional regulator</fullName>
    </submittedName>
</protein>
<keyword evidence="3" id="KW-0804">Transcription</keyword>
<keyword evidence="1" id="KW-0805">Transcription regulation</keyword>
<evidence type="ECO:0000256" key="1">
    <source>
        <dbReference type="ARBA" id="ARBA00023015"/>
    </source>
</evidence>
<dbReference type="RefSeq" id="WP_303301898.1">
    <property type="nucleotide sequence ID" value="NZ_BAABDA010000050.1"/>
</dbReference>